<dbReference type="SUPFAM" id="SSF54909">
    <property type="entry name" value="Dimeric alpha+beta barrel"/>
    <property type="match status" value="1"/>
</dbReference>
<accession>A0A1N7PMQ2</accession>
<protein>
    <submittedName>
        <fullName evidence="1">Uncharacterized conserved protein YbaA, DUF1428 family</fullName>
    </submittedName>
</protein>
<evidence type="ECO:0000313" key="1">
    <source>
        <dbReference type="EMBL" id="SIT11913.1"/>
    </source>
</evidence>
<gene>
    <name evidence="1" type="ORF">SAMN05421686_110104</name>
</gene>
<dbReference type="Gene3D" id="3.30.70.100">
    <property type="match status" value="1"/>
</dbReference>
<keyword evidence="2" id="KW-1185">Reference proteome</keyword>
<reference evidence="2" key="1">
    <citation type="submission" date="2017-01" db="EMBL/GenBank/DDBJ databases">
        <authorList>
            <person name="Varghese N."/>
            <person name="Submissions S."/>
        </authorList>
    </citation>
    <scope>NUCLEOTIDE SEQUENCE [LARGE SCALE GENOMIC DNA]</scope>
    <source>
        <strain evidence="2">DSM 24913</strain>
    </source>
</reference>
<dbReference type="InterPro" id="IPR011008">
    <property type="entry name" value="Dimeric_a/b-barrel"/>
</dbReference>
<dbReference type="Pfam" id="PF07237">
    <property type="entry name" value="DUF1428"/>
    <property type="match status" value="1"/>
</dbReference>
<dbReference type="STRING" id="484498.SAMN05421686_110104"/>
<dbReference type="AlphaFoldDB" id="A0A1N7PMQ2"/>
<dbReference type="EMBL" id="FTOH01000010">
    <property type="protein sequence ID" value="SIT11913.1"/>
    <property type="molecule type" value="Genomic_DNA"/>
</dbReference>
<evidence type="ECO:0000313" key="2">
    <source>
        <dbReference type="Proteomes" id="UP000185639"/>
    </source>
</evidence>
<dbReference type="PIRSF" id="PIRSF007028">
    <property type="entry name" value="UCP007028"/>
    <property type="match status" value="1"/>
</dbReference>
<proteinExistence type="predicted"/>
<name>A0A1N7PMQ2_9GAMM</name>
<dbReference type="Proteomes" id="UP000185639">
    <property type="component" value="Unassembled WGS sequence"/>
</dbReference>
<sequence>MAYVDGFVFAVPADRKEIYRVYAAEFGPIFIEHGAESVVECWGDDVPDGEVTSFPMAVKCNDDEVVCFSWVRWPSKAARDEGMKKVFEDTRLSPEMTALPFDGKRMIFGGFEVLTEC</sequence>
<dbReference type="InterPro" id="IPR009874">
    <property type="entry name" value="DUF1428"/>
</dbReference>
<dbReference type="RefSeq" id="WP_076517412.1">
    <property type="nucleotide sequence ID" value="NZ_FTOH01000010.1"/>
</dbReference>
<organism evidence="1 2">
    <name type="scientific">Thalassolituus maritimus</name>
    <dbReference type="NCBI Taxonomy" id="484498"/>
    <lineage>
        <taxon>Bacteria</taxon>
        <taxon>Pseudomonadati</taxon>
        <taxon>Pseudomonadota</taxon>
        <taxon>Gammaproteobacteria</taxon>
        <taxon>Oceanospirillales</taxon>
        <taxon>Oceanospirillaceae</taxon>
        <taxon>Thalassolituus</taxon>
    </lineage>
</organism>
<dbReference type="OrthoDB" id="9792392at2"/>